<feature type="domain" description="Polysaccharide pyruvyl transferase" evidence="1">
    <location>
        <begin position="13"/>
        <end position="330"/>
    </location>
</feature>
<proteinExistence type="predicted"/>
<dbReference type="STRING" id="1802435.A2114_02710"/>
<evidence type="ECO:0000313" key="2">
    <source>
        <dbReference type="EMBL" id="OHA57251.1"/>
    </source>
</evidence>
<accession>A0A1G2QBB5</accession>
<reference evidence="2 3" key="1">
    <citation type="journal article" date="2016" name="Nat. Commun.">
        <title>Thousands of microbial genomes shed light on interconnected biogeochemical processes in an aquifer system.</title>
        <authorList>
            <person name="Anantharaman K."/>
            <person name="Brown C.T."/>
            <person name="Hug L.A."/>
            <person name="Sharon I."/>
            <person name="Castelle C.J."/>
            <person name="Probst A.J."/>
            <person name="Thomas B.C."/>
            <person name="Singh A."/>
            <person name="Wilkins M.J."/>
            <person name="Karaoz U."/>
            <person name="Brodie E.L."/>
            <person name="Williams K.H."/>
            <person name="Hubbard S.S."/>
            <person name="Banfield J.F."/>
        </authorList>
    </citation>
    <scope>NUCLEOTIDE SEQUENCE [LARGE SCALE GENOMIC DNA]</scope>
</reference>
<dbReference type="PANTHER" id="PTHR36836">
    <property type="entry name" value="COLANIC ACID BIOSYNTHESIS PROTEIN WCAK"/>
    <property type="match status" value="1"/>
</dbReference>
<dbReference type="InterPro" id="IPR007345">
    <property type="entry name" value="Polysacch_pyruvyl_Trfase"/>
</dbReference>
<dbReference type="PANTHER" id="PTHR36836:SF1">
    <property type="entry name" value="COLANIC ACID BIOSYNTHESIS PROTEIN WCAK"/>
    <property type="match status" value="1"/>
</dbReference>
<evidence type="ECO:0000259" key="1">
    <source>
        <dbReference type="Pfam" id="PF04230"/>
    </source>
</evidence>
<evidence type="ECO:0000313" key="3">
    <source>
        <dbReference type="Proteomes" id="UP000176494"/>
    </source>
</evidence>
<dbReference type="AlphaFoldDB" id="A0A1G2QBB5"/>
<name>A0A1G2QBB5_9BACT</name>
<gene>
    <name evidence="2" type="ORF">A2114_02710</name>
</gene>
<organism evidence="2 3">
    <name type="scientific">Candidatus Vogelbacteria bacterium GWA1_51_14</name>
    <dbReference type="NCBI Taxonomy" id="1802435"/>
    <lineage>
        <taxon>Bacteria</taxon>
        <taxon>Candidatus Vogeliibacteriota</taxon>
    </lineage>
</organism>
<comment type="caution">
    <text evidence="2">The sequence shown here is derived from an EMBL/GenBank/DDBJ whole genome shotgun (WGS) entry which is preliminary data.</text>
</comment>
<dbReference type="EMBL" id="MHTG01000018">
    <property type="protein sequence ID" value="OHA57251.1"/>
    <property type="molecule type" value="Genomic_DNA"/>
</dbReference>
<dbReference type="Pfam" id="PF04230">
    <property type="entry name" value="PS_pyruv_trans"/>
    <property type="match status" value="1"/>
</dbReference>
<dbReference type="Proteomes" id="UP000176494">
    <property type="component" value="Unassembled WGS sequence"/>
</dbReference>
<protein>
    <recommendedName>
        <fullName evidence="1">Polysaccharide pyruvyl transferase domain-containing protein</fullName>
    </recommendedName>
</protein>
<sequence length="395" mass="44203">MKILITNFHSIQNKGDLGIVLGLMAGLRAKWPQASFSLIGRQSDEREWWANRGINFYQPVLTYQPTSRLAFLVFLFKFWQTLRTIRTSQSAVLEAYREADLVISKGGSFFREPEYKRNWLPVGILGHLHQLLIAKKLGKPIVLSAQSFGPINNPITRLILRRVFRRLALITVRDGDSARWLGKVLKIKNVSVVGDSAFLLKSSPTTIKLSTDGKPIVGLTVRTWGQPQESKNYRQAIIALIENHTGQFQFVFMPQVIGPKAYEDDRLVAEAIVNQLSVTARLSTMVIKDDLSPSELIDLYHQTDFFIATRLHSAIFALLADRPILAIGYEPKTVGVLGDLGLTDWVIDIRSIDAKVLSDCFASLLEASGTVFSRATDQARVAANKNIDLISDLIK</sequence>